<comment type="caution">
    <text evidence="3">The sequence shown here is derived from an EMBL/GenBank/DDBJ whole genome shotgun (WGS) entry which is preliminary data.</text>
</comment>
<feature type="region of interest" description="Disordered" evidence="1">
    <location>
        <begin position="1"/>
        <end position="190"/>
    </location>
</feature>
<dbReference type="InterPro" id="IPR032710">
    <property type="entry name" value="NTF2-like_dom_sf"/>
</dbReference>
<organism evidence="3 4">
    <name type="scientific">Mycena maculata</name>
    <dbReference type="NCBI Taxonomy" id="230809"/>
    <lineage>
        <taxon>Eukaryota</taxon>
        <taxon>Fungi</taxon>
        <taxon>Dikarya</taxon>
        <taxon>Basidiomycota</taxon>
        <taxon>Agaricomycotina</taxon>
        <taxon>Agaricomycetes</taxon>
        <taxon>Agaricomycetidae</taxon>
        <taxon>Agaricales</taxon>
        <taxon>Marasmiineae</taxon>
        <taxon>Mycenaceae</taxon>
        <taxon>Mycena</taxon>
    </lineage>
</organism>
<dbReference type="SUPFAM" id="SSF54427">
    <property type="entry name" value="NTF2-like"/>
    <property type="match status" value="1"/>
</dbReference>
<evidence type="ECO:0000313" key="4">
    <source>
        <dbReference type="Proteomes" id="UP001215280"/>
    </source>
</evidence>
<protein>
    <recommendedName>
        <fullName evidence="2">NTF2 domain-containing protein</fullName>
    </recommendedName>
</protein>
<dbReference type="Gene3D" id="3.10.450.50">
    <property type="match status" value="1"/>
</dbReference>
<dbReference type="InterPro" id="IPR018222">
    <property type="entry name" value="Nuclear_transport_factor_2_euk"/>
</dbReference>
<evidence type="ECO:0000313" key="3">
    <source>
        <dbReference type="EMBL" id="KAJ7749283.1"/>
    </source>
</evidence>
<evidence type="ECO:0000259" key="2">
    <source>
        <dbReference type="PROSITE" id="PS50177"/>
    </source>
</evidence>
<dbReference type="Proteomes" id="UP001215280">
    <property type="component" value="Unassembled WGS sequence"/>
</dbReference>
<dbReference type="Pfam" id="PF22602">
    <property type="entry name" value="NXF_NTF2"/>
    <property type="match status" value="1"/>
</dbReference>
<keyword evidence="4" id="KW-1185">Reference proteome</keyword>
<dbReference type="PROSITE" id="PS50177">
    <property type="entry name" value="NTF2_DOMAIN"/>
    <property type="match status" value="1"/>
</dbReference>
<feature type="region of interest" description="Disordered" evidence="1">
    <location>
        <begin position="266"/>
        <end position="289"/>
    </location>
</feature>
<feature type="compositionally biased region" description="Pro residues" evidence="1">
    <location>
        <begin position="142"/>
        <end position="157"/>
    </location>
</feature>
<name>A0AAD7IS09_9AGAR</name>
<evidence type="ECO:0000256" key="1">
    <source>
        <dbReference type="SAM" id="MobiDB-lite"/>
    </source>
</evidence>
<feature type="compositionally biased region" description="Pro residues" evidence="1">
    <location>
        <begin position="273"/>
        <end position="286"/>
    </location>
</feature>
<accession>A0AAD7IS09</accession>
<sequence>MAMAMARNFQNSRRRGFGKAPPVVAHAEDSQPNESIDKRRRIPSLVVPHKSIHPTGWPSRGNNRGRSRGGNSTTHSNGRNVSLPSSSASGPTNPSGPTLVPNDRPIPVPNYAPKAVSKDLLNIQSPTDEPPAIKTEELAPRLPSPAPNTRDPSPPPIHRVKLEPRTPSPPPPDPPRRAVTSGSKRYFPVPRDCMRANPEFSTNRRKWAHREGAVLRDLGLHIDKFFFRDDGMVIEWTSAEPVWFDTLRPVRARPRAPPPITQEIIDVDADSPDAPPEPVAPPPRAPSPAVSVISVPSSPIADVAVTAQEAQLTSEEEHDSLERLSLDFIKQYILTFDSDRDALAGAYAEDAIFSFRDNNFACPTHFTFQRAARLGQSKSTMPRLPALQNYHFYPNSGTIDLDYDVVVLEPQRDAPTKVMLSANSQLVGADQRTLGIDQCFVLQRDERAAKGKDAWPLVAISHQMVVRETPWVHWNGTLDTL</sequence>
<proteinExistence type="predicted"/>
<dbReference type="InterPro" id="IPR002075">
    <property type="entry name" value="NTF2_dom"/>
</dbReference>
<feature type="compositionally biased region" description="Low complexity" evidence="1">
    <location>
        <begin position="59"/>
        <end position="72"/>
    </location>
</feature>
<feature type="compositionally biased region" description="Polar residues" evidence="1">
    <location>
        <begin position="73"/>
        <end position="96"/>
    </location>
</feature>
<dbReference type="AlphaFoldDB" id="A0AAD7IS09"/>
<dbReference type="EMBL" id="JARJLG010000086">
    <property type="protein sequence ID" value="KAJ7749283.1"/>
    <property type="molecule type" value="Genomic_DNA"/>
</dbReference>
<gene>
    <name evidence="3" type="ORF">DFH07DRAFT_1062373</name>
</gene>
<feature type="domain" description="NTF2" evidence="2">
    <location>
        <begin position="324"/>
        <end position="442"/>
    </location>
</feature>
<reference evidence="3" key="1">
    <citation type="submission" date="2023-03" db="EMBL/GenBank/DDBJ databases">
        <title>Massive genome expansion in bonnet fungi (Mycena s.s.) driven by repeated elements and novel gene families across ecological guilds.</title>
        <authorList>
            <consortium name="Lawrence Berkeley National Laboratory"/>
            <person name="Harder C.B."/>
            <person name="Miyauchi S."/>
            <person name="Viragh M."/>
            <person name="Kuo A."/>
            <person name="Thoen E."/>
            <person name="Andreopoulos B."/>
            <person name="Lu D."/>
            <person name="Skrede I."/>
            <person name="Drula E."/>
            <person name="Henrissat B."/>
            <person name="Morin E."/>
            <person name="Kohler A."/>
            <person name="Barry K."/>
            <person name="LaButti K."/>
            <person name="Morin E."/>
            <person name="Salamov A."/>
            <person name="Lipzen A."/>
            <person name="Mereny Z."/>
            <person name="Hegedus B."/>
            <person name="Baldrian P."/>
            <person name="Stursova M."/>
            <person name="Weitz H."/>
            <person name="Taylor A."/>
            <person name="Grigoriev I.V."/>
            <person name="Nagy L.G."/>
            <person name="Martin F."/>
            <person name="Kauserud H."/>
        </authorList>
    </citation>
    <scope>NUCLEOTIDE SEQUENCE</scope>
    <source>
        <strain evidence="3">CBHHK188m</strain>
    </source>
</reference>